<dbReference type="Gene3D" id="3.40.50.150">
    <property type="entry name" value="Vaccinia Virus protein VP39"/>
    <property type="match status" value="1"/>
</dbReference>
<sequence>MEKYFFEAFDGLTRLGPGSKESTLKAIAMFDKAEEPIRILDVGCGNGIHTLLLAGALPNASIVAIDNHAPYIESLNQSAKRYGFSDRVIGKCLSMFEMDFEEDSFHLIWSEGAIYIAGFEKALRDWKRFLKKDGYLICSEVIWLTDHPSKEAYDFWQKEYPEIDTLENKIQQIKAAGYHYQSHFTTPVTDWTEHYFSPLQNNLHIMREKYKDNEVAKEVIDTLQAEIDLYYKCFSEYGYVFFAMSK</sequence>
<dbReference type="CDD" id="cd02440">
    <property type="entry name" value="AdoMet_MTases"/>
    <property type="match status" value="1"/>
</dbReference>
<evidence type="ECO:0000313" key="3">
    <source>
        <dbReference type="Proteomes" id="UP000199568"/>
    </source>
</evidence>
<keyword evidence="3" id="KW-1185">Reference proteome</keyword>
<reference evidence="2 3" key="1">
    <citation type="submission" date="2016-10" db="EMBL/GenBank/DDBJ databases">
        <authorList>
            <person name="de Groot N.N."/>
        </authorList>
    </citation>
    <scope>NUCLEOTIDE SEQUENCE [LARGE SCALE GENOMIC DNA]</scope>
    <source>
        <strain evidence="2 3">DSM 18979</strain>
    </source>
</reference>
<dbReference type="PANTHER" id="PTHR44068:SF11">
    <property type="entry name" value="GERANYL DIPHOSPHATE 2-C-METHYLTRANSFERASE"/>
    <property type="match status" value="1"/>
</dbReference>
<dbReference type="InterPro" id="IPR025714">
    <property type="entry name" value="Methyltranfer_dom"/>
</dbReference>
<gene>
    <name evidence="2" type="ORF">SAMN05660297_01131</name>
</gene>
<dbReference type="AlphaFoldDB" id="A0A1I0B067"/>
<dbReference type="GO" id="GO:0032259">
    <property type="term" value="P:methylation"/>
    <property type="evidence" value="ECO:0007669"/>
    <property type="project" value="UniProtKB-KW"/>
</dbReference>
<proteinExistence type="predicted"/>
<dbReference type="InterPro" id="IPR029063">
    <property type="entry name" value="SAM-dependent_MTases_sf"/>
</dbReference>
<evidence type="ECO:0000259" key="1">
    <source>
        <dbReference type="Pfam" id="PF13847"/>
    </source>
</evidence>
<evidence type="ECO:0000313" key="2">
    <source>
        <dbReference type="EMBL" id="SES99447.1"/>
    </source>
</evidence>
<dbReference type="PANTHER" id="PTHR44068">
    <property type="entry name" value="ZGC:194242"/>
    <property type="match status" value="1"/>
</dbReference>
<dbReference type="InterPro" id="IPR050447">
    <property type="entry name" value="Erg6_SMT_methyltransf"/>
</dbReference>
<feature type="domain" description="Methyltransferase" evidence="1">
    <location>
        <begin position="37"/>
        <end position="159"/>
    </location>
</feature>
<dbReference type="RefSeq" id="WP_090440580.1">
    <property type="nucleotide sequence ID" value="NZ_FOHU01000003.1"/>
</dbReference>
<keyword evidence="2" id="KW-0808">Transferase</keyword>
<protein>
    <submittedName>
        <fullName evidence="2">Methyltransferase domain-containing protein</fullName>
    </submittedName>
</protein>
<dbReference type="SUPFAM" id="SSF53335">
    <property type="entry name" value="S-adenosyl-L-methionine-dependent methyltransferases"/>
    <property type="match status" value="1"/>
</dbReference>
<dbReference type="Proteomes" id="UP000199568">
    <property type="component" value="Unassembled WGS sequence"/>
</dbReference>
<name>A0A1I0B067_9FIRM</name>
<dbReference type="GO" id="GO:0008168">
    <property type="term" value="F:methyltransferase activity"/>
    <property type="evidence" value="ECO:0007669"/>
    <property type="project" value="UniProtKB-KW"/>
</dbReference>
<dbReference type="OrthoDB" id="9772751at2"/>
<accession>A0A1I0B067</accession>
<dbReference type="EMBL" id="FOHU01000003">
    <property type="protein sequence ID" value="SES99447.1"/>
    <property type="molecule type" value="Genomic_DNA"/>
</dbReference>
<dbReference type="Pfam" id="PF13847">
    <property type="entry name" value="Methyltransf_31"/>
    <property type="match status" value="1"/>
</dbReference>
<keyword evidence="2" id="KW-0489">Methyltransferase</keyword>
<dbReference type="STRING" id="426128.SAMN05660297_01131"/>
<organism evidence="2 3">
    <name type="scientific">Natronincola peptidivorans</name>
    <dbReference type="NCBI Taxonomy" id="426128"/>
    <lineage>
        <taxon>Bacteria</taxon>
        <taxon>Bacillati</taxon>
        <taxon>Bacillota</taxon>
        <taxon>Clostridia</taxon>
        <taxon>Peptostreptococcales</taxon>
        <taxon>Natronincolaceae</taxon>
        <taxon>Natronincola</taxon>
    </lineage>
</organism>